<dbReference type="Proteomes" id="UP000295536">
    <property type="component" value="Unassembled WGS sequence"/>
</dbReference>
<protein>
    <submittedName>
        <fullName evidence="3">Chaperone protein TorD</fullName>
    </submittedName>
    <submittedName>
        <fullName evidence="2">TorA maturation chaperone TorD</fullName>
    </submittedName>
</protein>
<dbReference type="InterPro" id="IPR050289">
    <property type="entry name" value="TorD/DmsD_chaperones"/>
</dbReference>
<dbReference type="InterPro" id="IPR036411">
    <property type="entry name" value="TorD-like_sf"/>
</dbReference>
<dbReference type="InterPro" id="IPR020945">
    <property type="entry name" value="DMSO/NO3_reduct_chaperone"/>
</dbReference>
<dbReference type="EMBL" id="VJNC01000001">
    <property type="protein sequence ID" value="TSE24061.1"/>
    <property type="molecule type" value="Genomic_DNA"/>
</dbReference>
<evidence type="ECO:0000313" key="3">
    <source>
        <dbReference type="EMBL" id="TSE24061.1"/>
    </source>
</evidence>
<dbReference type="SUPFAM" id="SSF89155">
    <property type="entry name" value="TorD-like"/>
    <property type="match status" value="1"/>
</dbReference>
<dbReference type="PANTHER" id="PTHR34227">
    <property type="entry name" value="CHAPERONE PROTEIN YCDY"/>
    <property type="match status" value="1"/>
</dbReference>
<evidence type="ECO:0000313" key="5">
    <source>
        <dbReference type="Proteomes" id="UP000315577"/>
    </source>
</evidence>
<dbReference type="Proteomes" id="UP000315577">
    <property type="component" value="Unassembled WGS sequence"/>
</dbReference>
<dbReference type="PANTHER" id="PTHR34227:SF1">
    <property type="entry name" value="DIMETHYL SULFOXIDE REDUCTASE CHAPERONE-RELATED"/>
    <property type="match status" value="1"/>
</dbReference>
<evidence type="ECO:0000313" key="4">
    <source>
        <dbReference type="Proteomes" id="UP000295536"/>
    </source>
</evidence>
<proteinExistence type="predicted"/>
<gene>
    <name evidence="3" type="primary">torD_1</name>
    <name evidence="2" type="ORF">EDC36_10871</name>
    <name evidence="3" type="ORF">Tigna_00060</name>
</gene>
<dbReference type="RefSeq" id="WP_132962658.1">
    <property type="nucleotide sequence ID" value="NZ_JBKBMZ010000002.1"/>
</dbReference>
<dbReference type="OrthoDB" id="9155486at2"/>
<reference evidence="3 5" key="2">
    <citation type="submission" date="2019-07" db="EMBL/GenBank/DDBJ databases">
        <title>Tepidimonas ignava SPS-1037 draft genome.</title>
        <authorList>
            <person name="Da Costa M.S."/>
            <person name="Froufe H.J.C."/>
            <person name="Egas C."/>
            <person name="Albuquerque L."/>
        </authorList>
    </citation>
    <scope>NUCLEOTIDE SEQUENCE [LARGE SCALE GENOMIC DNA]</scope>
    <source>
        <strain evidence="3 5">SPS-1037</strain>
    </source>
</reference>
<keyword evidence="5" id="KW-1185">Reference proteome</keyword>
<keyword evidence="1" id="KW-0143">Chaperone</keyword>
<dbReference type="Pfam" id="PF02613">
    <property type="entry name" value="Nitrate_red_del"/>
    <property type="match status" value="1"/>
</dbReference>
<dbReference type="EMBL" id="SMAH01000008">
    <property type="protein sequence ID" value="TCS97664.1"/>
    <property type="molecule type" value="Genomic_DNA"/>
</dbReference>
<name>A0A4R3LGU4_9BURK</name>
<evidence type="ECO:0000313" key="2">
    <source>
        <dbReference type="EMBL" id="TCS97664.1"/>
    </source>
</evidence>
<evidence type="ECO:0000256" key="1">
    <source>
        <dbReference type="ARBA" id="ARBA00023186"/>
    </source>
</evidence>
<dbReference type="Gene3D" id="1.10.3480.10">
    <property type="entry name" value="TorD-like"/>
    <property type="match status" value="1"/>
</dbReference>
<comment type="caution">
    <text evidence="2">The sequence shown here is derived from an EMBL/GenBank/DDBJ whole genome shotgun (WGS) entry which is preliminary data.</text>
</comment>
<sequence length="222" mass="23723">MSDPLSCAATGDAPQPITDRLARADAYWLLARAFLPPPRGWLLSQWSEPLLSDLADLAPTLGLDLTRLHTAVATVQAQRAALESAGGPMADWLVAYSAIFLTPPVDAPLNTGLLLEGSLAGTVAQQAAQCYREGGFAPAENFRDLPDHVAMQLEFVAHLLERAEQGDEAAEALAEDFVRHFVAAWAPLLEQACQRATAREPGALVWAALAQVIQQLLPAPTV</sequence>
<reference evidence="2 4" key="1">
    <citation type="submission" date="2019-03" db="EMBL/GenBank/DDBJ databases">
        <title>Genomic Encyclopedia of Type Strains, Phase IV (KMG-IV): sequencing the most valuable type-strain genomes for metagenomic binning, comparative biology and taxonomic classification.</title>
        <authorList>
            <person name="Goeker M."/>
        </authorList>
    </citation>
    <scope>NUCLEOTIDE SEQUENCE [LARGE SCALE GENOMIC DNA]</scope>
    <source>
        <strain evidence="2 4">DSM 12034</strain>
    </source>
</reference>
<accession>A0A4R3LGU4</accession>
<organism evidence="2 4">
    <name type="scientific">Tepidimonas ignava</name>
    <dbReference type="NCBI Taxonomy" id="114249"/>
    <lineage>
        <taxon>Bacteria</taxon>
        <taxon>Pseudomonadati</taxon>
        <taxon>Pseudomonadota</taxon>
        <taxon>Betaproteobacteria</taxon>
        <taxon>Burkholderiales</taxon>
        <taxon>Tepidimonas</taxon>
    </lineage>
</organism>
<dbReference type="AlphaFoldDB" id="A0A4R3LGU4"/>